<dbReference type="PROSITE" id="PS50943">
    <property type="entry name" value="HTH_CROC1"/>
    <property type="match status" value="1"/>
</dbReference>
<evidence type="ECO:0000313" key="4">
    <source>
        <dbReference type="Proteomes" id="UP001164042"/>
    </source>
</evidence>
<reference evidence="3" key="1">
    <citation type="submission" date="2022-10" db="EMBL/GenBank/DDBJ databases">
        <title>Genome assembly of Lactococcus garvieae isolates from cricket gut.</title>
        <authorList>
            <person name="Luecke A.R."/>
            <person name="Brown A.M.V."/>
            <person name="Wakeman C.A."/>
        </authorList>
    </citation>
    <scope>NUCLEOTIDE SEQUENCE</scope>
    <source>
        <strain evidence="3">Alexii-11_2</strain>
    </source>
</reference>
<dbReference type="GO" id="GO:0003677">
    <property type="term" value="F:DNA binding"/>
    <property type="evidence" value="ECO:0007669"/>
    <property type="project" value="UniProtKB-KW"/>
</dbReference>
<keyword evidence="1" id="KW-0238">DNA-binding</keyword>
<proteinExistence type="predicted"/>
<accession>A0AA46TVL2</accession>
<dbReference type="AlphaFoldDB" id="A0AA46TVL2"/>
<gene>
    <name evidence="3" type="ORF">OF801_00160</name>
</gene>
<name>A0AA46TVL2_9LACT</name>
<dbReference type="Proteomes" id="UP001164042">
    <property type="component" value="Chromosome"/>
</dbReference>
<dbReference type="InterPro" id="IPR010982">
    <property type="entry name" value="Lambda_DNA-bd_dom_sf"/>
</dbReference>
<dbReference type="EMBL" id="CP109635">
    <property type="protein sequence ID" value="UYT10386.1"/>
    <property type="molecule type" value="Genomic_DNA"/>
</dbReference>
<dbReference type="PANTHER" id="PTHR46558">
    <property type="entry name" value="TRACRIPTIONAL REGULATORY PROTEIN-RELATED-RELATED"/>
    <property type="match status" value="1"/>
</dbReference>
<dbReference type="PANTHER" id="PTHR46558:SF4">
    <property type="entry name" value="DNA-BIDING PHAGE PROTEIN"/>
    <property type="match status" value="1"/>
</dbReference>
<dbReference type="SUPFAM" id="SSF47413">
    <property type="entry name" value="lambda repressor-like DNA-binding domains"/>
    <property type="match status" value="1"/>
</dbReference>
<evidence type="ECO:0000313" key="3">
    <source>
        <dbReference type="EMBL" id="UYT10386.1"/>
    </source>
</evidence>
<dbReference type="Gene3D" id="1.10.260.40">
    <property type="entry name" value="lambda repressor-like DNA-binding domains"/>
    <property type="match status" value="1"/>
</dbReference>
<dbReference type="SMART" id="SM00530">
    <property type="entry name" value="HTH_XRE"/>
    <property type="match status" value="1"/>
</dbReference>
<dbReference type="Pfam" id="PF01381">
    <property type="entry name" value="HTH_3"/>
    <property type="match status" value="1"/>
</dbReference>
<dbReference type="RefSeq" id="WP_264308233.1">
    <property type="nucleotide sequence ID" value="NZ_CP109635.1"/>
</dbReference>
<sequence>MKKFSENFRDNLVRLRKERGMTQQELADDLEINKQQLSEYERGKRTPNFEVLDRIASYFQASPVQLFGTEQERQLEISAQNIDDYDKKAANIILAMQKLNDNYYLIEELTEKNNVADILDNGQLLYRYKNVETGGTYVTTSDTEPYPDYSPSLLERIEKLSDRMGYIVDNQDMLE</sequence>
<evidence type="ECO:0000256" key="1">
    <source>
        <dbReference type="ARBA" id="ARBA00023125"/>
    </source>
</evidence>
<dbReference type="InterPro" id="IPR001387">
    <property type="entry name" value="Cro/C1-type_HTH"/>
</dbReference>
<feature type="domain" description="HTH cro/C1-type" evidence="2">
    <location>
        <begin position="12"/>
        <end position="66"/>
    </location>
</feature>
<dbReference type="CDD" id="cd00093">
    <property type="entry name" value="HTH_XRE"/>
    <property type="match status" value="1"/>
</dbReference>
<evidence type="ECO:0000259" key="2">
    <source>
        <dbReference type="PROSITE" id="PS50943"/>
    </source>
</evidence>
<organism evidence="3 4">
    <name type="scientific">Lactococcus garvieae</name>
    <dbReference type="NCBI Taxonomy" id="1363"/>
    <lineage>
        <taxon>Bacteria</taxon>
        <taxon>Bacillati</taxon>
        <taxon>Bacillota</taxon>
        <taxon>Bacilli</taxon>
        <taxon>Lactobacillales</taxon>
        <taxon>Streptococcaceae</taxon>
        <taxon>Lactococcus</taxon>
    </lineage>
</organism>
<protein>
    <submittedName>
        <fullName evidence="3">Helix-turn-helix domain-containing protein</fullName>
    </submittedName>
</protein>